<dbReference type="GO" id="GO:0003677">
    <property type="term" value="F:DNA binding"/>
    <property type="evidence" value="ECO:0007669"/>
    <property type="project" value="UniProtKB-UniRule"/>
</dbReference>
<reference evidence="3" key="1">
    <citation type="submission" date="2022-11" db="EMBL/GenBank/DDBJ databases">
        <authorList>
            <person name="Morgan W.R."/>
            <person name="Tartar A."/>
        </authorList>
    </citation>
    <scope>NUCLEOTIDE SEQUENCE</scope>
    <source>
        <strain evidence="3">ARSEF 373</strain>
    </source>
</reference>
<sequence length="586" mass="65526">MGIPQITMSTQTEMDVSGEEEVCSSLTGPFCKLADPTVSVASYISPITLSDLAIKKEATATSGASSIEEAAATPKCAFQHFPGSWMDNGGDENDLMSQAVTTHQECEMLCCRHPRCQSYTFWMEQMCFLRSIKTFPRADGHSFSAFKLRHSREVILSVMEKIELLVEHFLRLLAVSYVGRSVVNMALTYRRSKDGRLMNMEALKREMSAMSFNALEHRLEHRGSTRLIRLNRHGARKYTAVWLVLQTAYELLRDQRTATQREVYYLHTFFKSQSEADSAILDAGSILGVPRESLNIVGATKGSFCGPLSVKRNDHWVEYVSEEANAITPSLLLLQPHEIASPATCILVVEKDGQWVLGHSHEIINSHSHEGIFNRLRHEHTVRAATNVKRIKTTTHRLRQAVSEATGNIAANPSVWTLRLQPFRAFHNGKTRTGRTETILSSSFVDLAEVPTRICKDADGIRPRRYGLCPGYQMVIDGGVVPVVDVKWIGLRPSQIASIDLPDVALKALTPRDMSTAASIAMSPFVQARLSPNLSGSQAHSDFSDEVQRWVLGDIPFKIELEALHLLGFDYLNEFVQFCIQNKVYI</sequence>
<dbReference type="InterPro" id="IPR002815">
    <property type="entry name" value="Spo11/TopoVI_A"/>
</dbReference>
<dbReference type="InterPro" id="IPR036388">
    <property type="entry name" value="WH-like_DNA-bd_sf"/>
</dbReference>
<reference evidence="3" key="2">
    <citation type="journal article" date="2023" name="Microbiol Resour">
        <title>Decontamination and Annotation of the Draft Genome Sequence of the Oomycete Lagenidium giganteum ARSEF 373.</title>
        <authorList>
            <person name="Morgan W.R."/>
            <person name="Tartar A."/>
        </authorList>
    </citation>
    <scope>NUCLEOTIDE SEQUENCE</scope>
    <source>
        <strain evidence="3">ARSEF 373</strain>
    </source>
</reference>
<dbReference type="GO" id="GO:0005524">
    <property type="term" value="F:ATP binding"/>
    <property type="evidence" value="ECO:0007669"/>
    <property type="project" value="InterPro"/>
</dbReference>
<dbReference type="GO" id="GO:0042138">
    <property type="term" value="P:meiotic DNA double-strand break formation"/>
    <property type="evidence" value="ECO:0007669"/>
    <property type="project" value="TreeGrafter"/>
</dbReference>
<dbReference type="Proteomes" id="UP001146120">
    <property type="component" value="Unassembled WGS sequence"/>
</dbReference>
<evidence type="ECO:0000313" key="4">
    <source>
        <dbReference type="Proteomes" id="UP001146120"/>
    </source>
</evidence>
<dbReference type="InterPro" id="IPR003609">
    <property type="entry name" value="Pan_app"/>
</dbReference>
<dbReference type="PANTHER" id="PTHR10848:SF0">
    <property type="entry name" value="MEIOTIC RECOMBINATION PROTEIN SPO11"/>
    <property type="match status" value="1"/>
</dbReference>
<comment type="caution">
    <text evidence="3">The sequence shown here is derived from an EMBL/GenBank/DDBJ whole genome shotgun (WGS) entry which is preliminary data.</text>
</comment>
<dbReference type="SUPFAM" id="SSF57414">
    <property type="entry name" value="Hairpin loop containing domain-like"/>
    <property type="match status" value="1"/>
</dbReference>
<feature type="domain" description="Apple" evidence="2">
    <location>
        <begin position="76"/>
        <end position="151"/>
    </location>
</feature>
<keyword evidence="1" id="KW-0799">Topoisomerase</keyword>
<protein>
    <recommendedName>
        <fullName evidence="2">Apple domain-containing protein</fullName>
    </recommendedName>
</protein>
<keyword evidence="1" id="KW-0238">DNA-binding</keyword>
<dbReference type="InterPro" id="IPR036078">
    <property type="entry name" value="Spo11/TopoVI_A_sf"/>
</dbReference>
<dbReference type="InterPro" id="IPR013049">
    <property type="entry name" value="Spo11/TopoVI_A_N"/>
</dbReference>
<dbReference type="PRINTS" id="PR01550">
    <property type="entry name" value="TOP6AFAMILY"/>
</dbReference>
<dbReference type="SUPFAM" id="SSF56726">
    <property type="entry name" value="DNA topoisomerase IV, alpha subunit"/>
    <property type="match status" value="2"/>
</dbReference>
<dbReference type="Gene3D" id="3.50.4.10">
    <property type="entry name" value="Hepatocyte Growth Factor"/>
    <property type="match status" value="1"/>
</dbReference>
<comment type="similarity">
    <text evidence="1">Belongs to the TOP6A family.</text>
</comment>
<organism evidence="3 4">
    <name type="scientific">Lagenidium giganteum</name>
    <dbReference type="NCBI Taxonomy" id="4803"/>
    <lineage>
        <taxon>Eukaryota</taxon>
        <taxon>Sar</taxon>
        <taxon>Stramenopiles</taxon>
        <taxon>Oomycota</taxon>
        <taxon>Peronosporomycetes</taxon>
        <taxon>Pythiales</taxon>
        <taxon>Pythiaceae</taxon>
    </lineage>
</organism>
<dbReference type="GO" id="GO:0000228">
    <property type="term" value="C:nuclear chromosome"/>
    <property type="evidence" value="ECO:0007669"/>
    <property type="project" value="TreeGrafter"/>
</dbReference>
<gene>
    <name evidence="3" type="ORF">N0F65_003080</name>
</gene>
<dbReference type="GO" id="GO:0000706">
    <property type="term" value="P:meiotic DNA double-strand break processing"/>
    <property type="evidence" value="ECO:0007669"/>
    <property type="project" value="TreeGrafter"/>
</dbReference>
<evidence type="ECO:0000256" key="1">
    <source>
        <dbReference type="PROSITE-ProRule" id="PRU01385"/>
    </source>
</evidence>
<accession>A0AAV2YIS1</accession>
<dbReference type="Pfam" id="PF04406">
    <property type="entry name" value="TP6A_N"/>
    <property type="match status" value="1"/>
</dbReference>
<dbReference type="Pfam" id="PF00024">
    <property type="entry name" value="PAN_1"/>
    <property type="match status" value="1"/>
</dbReference>
<proteinExistence type="inferred from homology"/>
<name>A0AAV2YIS1_9STRA</name>
<feature type="active site" description="O-(5'-phospho-DNA)-tyrosine intermediate" evidence="1">
    <location>
        <position position="265"/>
    </location>
</feature>
<dbReference type="EMBL" id="DAKRPA010000227">
    <property type="protein sequence ID" value="DAZ94910.1"/>
    <property type="molecule type" value="Genomic_DNA"/>
</dbReference>
<dbReference type="PROSITE" id="PS52041">
    <property type="entry name" value="TOPO_IIB"/>
    <property type="match status" value="1"/>
</dbReference>
<evidence type="ECO:0000259" key="2">
    <source>
        <dbReference type="PROSITE" id="PS50948"/>
    </source>
</evidence>
<comment type="catalytic activity">
    <reaction evidence="1">
        <text>ATP-dependent breakage, passage and rejoining of double-stranded DNA.</text>
        <dbReference type="EC" id="5.6.2.2"/>
    </reaction>
</comment>
<dbReference type="Gene3D" id="1.10.10.10">
    <property type="entry name" value="Winged helix-like DNA-binding domain superfamily/Winged helix DNA-binding domain"/>
    <property type="match status" value="1"/>
</dbReference>
<dbReference type="GO" id="GO:0003918">
    <property type="term" value="F:DNA topoisomerase type II (double strand cut, ATP-hydrolyzing) activity"/>
    <property type="evidence" value="ECO:0007669"/>
    <property type="project" value="UniProtKB-UniRule"/>
</dbReference>
<evidence type="ECO:0000313" key="3">
    <source>
        <dbReference type="EMBL" id="DAZ94910.1"/>
    </source>
</evidence>
<keyword evidence="4" id="KW-1185">Reference proteome</keyword>
<dbReference type="GO" id="GO:0007131">
    <property type="term" value="P:reciprocal meiotic recombination"/>
    <property type="evidence" value="ECO:0007669"/>
    <property type="project" value="TreeGrafter"/>
</dbReference>
<keyword evidence="1" id="KW-0413">Isomerase</keyword>
<dbReference type="Gene3D" id="3.40.1360.10">
    <property type="match status" value="1"/>
</dbReference>
<dbReference type="AlphaFoldDB" id="A0AAV2YIS1"/>
<dbReference type="PROSITE" id="PS50948">
    <property type="entry name" value="PAN"/>
    <property type="match status" value="1"/>
</dbReference>
<dbReference type="PANTHER" id="PTHR10848">
    <property type="entry name" value="MEIOTIC RECOMBINATION PROTEIN SPO11"/>
    <property type="match status" value="1"/>
</dbReference>